<dbReference type="EMBL" id="LK023357">
    <property type="protein sequence ID" value="CDS12541.1"/>
    <property type="molecule type" value="Genomic_DNA"/>
</dbReference>
<protein>
    <submittedName>
        <fullName evidence="1">Uncharacterized protein</fullName>
    </submittedName>
</protein>
<evidence type="ECO:0000313" key="1">
    <source>
        <dbReference type="EMBL" id="CDS12541.1"/>
    </source>
</evidence>
<accession>A0A077WY63</accession>
<gene>
    <name evidence="1" type="ORF">LRAMOSA04735</name>
</gene>
<reference evidence="1" key="1">
    <citation type="journal article" date="2014" name="Genome Announc.">
        <title>De novo whole-genome sequence and genome annotation of Lichtheimia ramosa.</title>
        <authorList>
            <person name="Linde J."/>
            <person name="Schwartze V."/>
            <person name="Binder U."/>
            <person name="Lass-Florl C."/>
            <person name="Voigt K."/>
            <person name="Horn F."/>
        </authorList>
    </citation>
    <scope>NUCLEOTIDE SEQUENCE</scope>
    <source>
        <strain evidence="1">JMRC FSU:6197</strain>
    </source>
</reference>
<dbReference type="AlphaFoldDB" id="A0A077WY63"/>
<sequence length="251" mass="28243">MALTADFLASDIVFPSDSNEPKLSVNHASKLPDPVDWAFHDYYSTALEKSYTPIHSLSDIHNESAYPSPSPITTKKQQGLNNSDAQHLRAVLRGALELVANDMERNHHGAGICIKTTNTNAFKNDDISCWKWEDELMYDHWSLPVEQDDHFDLDSGYGQETESVLLSDIQDDCYEHHKPQDNMRNDDSTSASTVAAASSSYSSTSTKWSGVVDKIKTLVKKPSSTSSSCSSMQKEKRTSRLPWKRFFRNKF</sequence>
<proteinExistence type="predicted"/>
<organism evidence="1">
    <name type="scientific">Lichtheimia ramosa</name>
    <dbReference type="NCBI Taxonomy" id="688394"/>
    <lineage>
        <taxon>Eukaryota</taxon>
        <taxon>Fungi</taxon>
        <taxon>Fungi incertae sedis</taxon>
        <taxon>Mucoromycota</taxon>
        <taxon>Mucoromycotina</taxon>
        <taxon>Mucoromycetes</taxon>
        <taxon>Mucorales</taxon>
        <taxon>Lichtheimiaceae</taxon>
        <taxon>Lichtheimia</taxon>
    </lineage>
</organism>
<dbReference type="OrthoDB" id="2288617at2759"/>
<name>A0A077WY63_9FUNG</name>